<keyword evidence="5" id="KW-1133">Transmembrane helix</keyword>
<dbReference type="Proteomes" id="UP001300502">
    <property type="component" value="Unassembled WGS sequence"/>
</dbReference>
<reference evidence="7 8" key="1">
    <citation type="submission" date="2022-07" db="EMBL/GenBank/DDBJ databases">
        <title>Genome-wide signatures of adaptation to extreme environments.</title>
        <authorList>
            <person name="Cho C.H."/>
            <person name="Yoon H.S."/>
        </authorList>
    </citation>
    <scope>NUCLEOTIDE SEQUENCE [LARGE SCALE GENOMIC DNA]</scope>
    <source>
        <strain evidence="7 8">108.79 E11</strain>
    </source>
</reference>
<protein>
    <recommendedName>
        <fullName evidence="6">Glycosyltransferase 61 catalytic domain-containing protein</fullName>
    </recommendedName>
</protein>
<keyword evidence="8" id="KW-1185">Reference proteome</keyword>
<organism evidence="7 8">
    <name type="scientific">Galdieria yellowstonensis</name>
    <dbReference type="NCBI Taxonomy" id="3028027"/>
    <lineage>
        <taxon>Eukaryota</taxon>
        <taxon>Rhodophyta</taxon>
        <taxon>Bangiophyceae</taxon>
        <taxon>Galdieriales</taxon>
        <taxon>Galdieriaceae</taxon>
        <taxon>Galdieria</taxon>
    </lineage>
</organism>
<evidence type="ECO:0000313" key="8">
    <source>
        <dbReference type="Proteomes" id="UP001300502"/>
    </source>
</evidence>
<keyword evidence="5" id="KW-0812">Transmembrane</keyword>
<sequence length="608" mass="69930">MNGSILTATIFNFLEFGKGHSPLARLAMNRVARENSNAMTSMGNDMSPMDTLRRRKTPTTTQVNRPAWKLRNLYLSLSSKRRAKGIFSVFIFLLVFYTLLVLKNGSLKLAFNSNDSSETEPWSLESAKAWFGETASLQNKQHHPSEMQSKWSMEQKEYEAPKDVDEIQEQQLPFIQVWKHGHSDITVCRIFGVCIGSKGLRVFQNTSKAKKQLEYCGIKPHLYESSGVEEWLKISAMSNYSIQLDKDLVSYLPLRTHMPHFIEDVTPFIAIRDIIEGRKTALHGIPFQRKCSFEGNFPPEGCEKVDHIFNPFFLFDKSGFHRFNGSWTQDFLALLLRKVDLSAFVGSVHSNSTNVCFRSVVTGKGADLKYLLNHENSLYTNNKIRKRALPLSHWCGDPIQVTILSRKPNNARSLLHAESFAENIKKLQFTKESKKERKVCFIRFRCQIVYFEEMTFLEQMSVMQKTDILIAVHGAGNTNIVFLPENSVFIEIYPFAYKANIFEELARKYLLKYAFLIAEPDSKSFLQCLQKIERSHPELEKNVNKLRSQWDAAVSKFVQGDHSHQLKMENPKVSDFVPSSRVCARNQTLKISWKDLCNLIEKQVSQML</sequence>
<evidence type="ECO:0000256" key="5">
    <source>
        <dbReference type="SAM" id="Phobius"/>
    </source>
</evidence>
<proteinExistence type="predicted"/>
<dbReference type="InterPro" id="IPR007657">
    <property type="entry name" value="Glycosyltransferase_61"/>
</dbReference>
<feature type="transmembrane region" description="Helical" evidence="5">
    <location>
        <begin position="85"/>
        <end position="102"/>
    </location>
</feature>
<evidence type="ECO:0000256" key="3">
    <source>
        <dbReference type="ARBA" id="ARBA00023180"/>
    </source>
</evidence>
<dbReference type="Pfam" id="PF04577">
    <property type="entry name" value="Glyco_transf_61"/>
    <property type="match status" value="1"/>
</dbReference>
<evidence type="ECO:0000256" key="4">
    <source>
        <dbReference type="SAM" id="MobiDB-lite"/>
    </source>
</evidence>
<evidence type="ECO:0000256" key="1">
    <source>
        <dbReference type="ARBA" id="ARBA00022676"/>
    </source>
</evidence>
<evidence type="ECO:0000256" key="2">
    <source>
        <dbReference type="ARBA" id="ARBA00022679"/>
    </source>
</evidence>
<evidence type="ECO:0000313" key="7">
    <source>
        <dbReference type="EMBL" id="KAK4523903.1"/>
    </source>
</evidence>
<keyword evidence="1" id="KW-0328">Glycosyltransferase</keyword>
<dbReference type="InterPro" id="IPR049625">
    <property type="entry name" value="Glyco_transf_61_cat"/>
</dbReference>
<feature type="domain" description="Glycosyltransferase 61 catalytic" evidence="6">
    <location>
        <begin position="260"/>
        <end position="490"/>
    </location>
</feature>
<dbReference type="AlphaFoldDB" id="A0AAV9I9B0"/>
<name>A0AAV9I9B0_9RHOD</name>
<dbReference type="GO" id="GO:0016757">
    <property type="term" value="F:glycosyltransferase activity"/>
    <property type="evidence" value="ECO:0007669"/>
    <property type="project" value="UniProtKB-KW"/>
</dbReference>
<keyword evidence="2" id="KW-0808">Transferase</keyword>
<accession>A0AAV9I9B0</accession>
<gene>
    <name evidence="7" type="ORF">GAYE_SCF00G1801</name>
</gene>
<feature type="region of interest" description="Disordered" evidence="4">
    <location>
        <begin position="38"/>
        <end position="62"/>
    </location>
</feature>
<comment type="caution">
    <text evidence="7">The sequence shown here is derived from an EMBL/GenBank/DDBJ whole genome shotgun (WGS) entry which is preliminary data.</text>
</comment>
<dbReference type="PANTHER" id="PTHR20961">
    <property type="entry name" value="GLYCOSYLTRANSFERASE"/>
    <property type="match status" value="1"/>
</dbReference>
<evidence type="ECO:0000259" key="6">
    <source>
        <dbReference type="Pfam" id="PF04577"/>
    </source>
</evidence>
<dbReference type="EMBL" id="JANCYU010000020">
    <property type="protein sequence ID" value="KAK4523903.1"/>
    <property type="molecule type" value="Genomic_DNA"/>
</dbReference>
<keyword evidence="5" id="KW-0472">Membrane</keyword>
<keyword evidence="3" id="KW-0325">Glycoprotein</keyword>